<dbReference type="RefSeq" id="XP_040707960.1">
    <property type="nucleotide sequence ID" value="XM_040851311.1"/>
</dbReference>
<dbReference type="OrthoDB" id="4474495at2759"/>
<evidence type="ECO:0000256" key="1">
    <source>
        <dbReference type="SAM" id="MobiDB-lite"/>
    </source>
</evidence>
<gene>
    <name evidence="3" type="ORF">ASPSYDRAFT_84178</name>
</gene>
<protein>
    <submittedName>
        <fullName evidence="3">Uncharacterized protein</fullName>
    </submittedName>
</protein>
<organism evidence="3 4">
    <name type="scientific">Aspergillus sydowii CBS 593.65</name>
    <dbReference type="NCBI Taxonomy" id="1036612"/>
    <lineage>
        <taxon>Eukaryota</taxon>
        <taxon>Fungi</taxon>
        <taxon>Dikarya</taxon>
        <taxon>Ascomycota</taxon>
        <taxon>Pezizomycotina</taxon>
        <taxon>Eurotiomycetes</taxon>
        <taxon>Eurotiomycetidae</taxon>
        <taxon>Eurotiales</taxon>
        <taxon>Aspergillaceae</taxon>
        <taxon>Aspergillus</taxon>
        <taxon>Aspergillus subgen. Nidulantes</taxon>
    </lineage>
</organism>
<proteinExistence type="predicted"/>
<evidence type="ECO:0000313" key="4">
    <source>
        <dbReference type="Proteomes" id="UP000184356"/>
    </source>
</evidence>
<dbReference type="EMBL" id="KV878582">
    <property type="protein sequence ID" value="OJJ64154.1"/>
    <property type="molecule type" value="Genomic_DNA"/>
</dbReference>
<name>A0A1L9TXI0_9EURO</name>
<feature type="transmembrane region" description="Helical" evidence="2">
    <location>
        <begin position="21"/>
        <end position="45"/>
    </location>
</feature>
<reference evidence="4" key="1">
    <citation type="journal article" date="2017" name="Genome Biol.">
        <title>Comparative genomics reveals high biological diversity and specific adaptations in the industrially and medically important fungal genus Aspergillus.</title>
        <authorList>
            <person name="de Vries R.P."/>
            <person name="Riley R."/>
            <person name="Wiebenga A."/>
            <person name="Aguilar-Osorio G."/>
            <person name="Amillis S."/>
            <person name="Uchima C.A."/>
            <person name="Anderluh G."/>
            <person name="Asadollahi M."/>
            <person name="Askin M."/>
            <person name="Barry K."/>
            <person name="Battaglia E."/>
            <person name="Bayram O."/>
            <person name="Benocci T."/>
            <person name="Braus-Stromeyer S.A."/>
            <person name="Caldana C."/>
            <person name="Canovas D."/>
            <person name="Cerqueira G.C."/>
            <person name="Chen F."/>
            <person name="Chen W."/>
            <person name="Choi C."/>
            <person name="Clum A."/>
            <person name="Dos Santos R.A."/>
            <person name="Damasio A.R."/>
            <person name="Diallinas G."/>
            <person name="Emri T."/>
            <person name="Fekete E."/>
            <person name="Flipphi M."/>
            <person name="Freyberg S."/>
            <person name="Gallo A."/>
            <person name="Gournas C."/>
            <person name="Habgood R."/>
            <person name="Hainaut M."/>
            <person name="Harispe M.L."/>
            <person name="Henrissat B."/>
            <person name="Hilden K.S."/>
            <person name="Hope R."/>
            <person name="Hossain A."/>
            <person name="Karabika E."/>
            <person name="Karaffa L."/>
            <person name="Karanyi Z."/>
            <person name="Krasevec N."/>
            <person name="Kuo A."/>
            <person name="Kusch H."/>
            <person name="LaButti K."/>
            <person name="Lagendijk E.L."/>
            <person name="Lapidus A."/>
            <person name="Levasseur A."/>
            <person name="Lindquist E."/>
            <person name="Lipzen A."/>
            <person name="Logrieco A.F."/>
            <person name="MacCabe A."/>
            <person name="Maekelae M.R."/>
            <person name="Malavazi I."/>
            <person name="Melin P."/>
            <person name="Meyer V."/>
            <person name="Mielnichuk N."/>
            <person name="Miskei M."/>
            <person name="Molnar A.P."/>
            <person name="Mule G."/>
            <person name="Ngan C.Y."/>
            <person name="Orejas M."/>
            <person name="Orosz E."/>
            <person name="Ouedraogo J.P."/>
            <person name="Overkamp K.M."/>
            <person name="Park H.-S."/>
            <person name="Perrone G."/>
            <person name="Piumi F."/>
            <person name="Punt P.J."/>
            <person name="Ram A.F."/>
            <person name="Ramon A."/>
            <person name="Rauscher S."/>
            <person name="Record E."/>
            <person name="Riano-Pachon D.M."/>
            <person name="Robert V."/>
            <person name="Roehrig J."/>
            <person name="Ruller R."/>
            <person name="Salamov A."/>
            <person name="Salih N.S."/>
            <person name="Samson R.A."/>
            <person name="Sandor E."/>
            <person name="Sanguinetti M."/>
            <person name="Schuetze T."/>
            <person name="Sepcic K."/>
            <person name="Shelest E."/>
            <person name="Sherlock G."/>
            <person name="Sophianopoulou V."/>
            <person name="Squina F.M."/>
            <person name="Sun H."/>
            <person name="Susca A."/>
            <person name="Todd R.B."/>
            <person name="Tsang A."/>
            <person name="Unkles S.E."/>
            <person name="van de Wiele N."/>
            <person name="van Rossen-Uffink D."/>
            <person name="Oliveira J.V."/>
            <person name="Vesth T.C."/>
            <person name="Visser J."/>
            <person name="Yu J.-H."/>
            <person name="Zhou M."/>
            <person name="Andersen M.R."/>
            <person name="Archer D.B."/>
            <person name="Baker S.E."/>
            <person name="Benoit I."/>
            <person name="Brakhage A.A."/>
            <person name="Braus G.H."/>
            <person name="Fischer R."/>
            <person name="Frisvad J.C."/>
            <person name="Goldman G.H."/>
            <person name="Houbraken J."/>
            <person name="Oakley B."/>
            <person name="Pocsi I."/>
            <person name="Scazzocchio C."/>
            <person name="Seiboth B."/>
            <person name="vanKuyk P.A."/>
            <person name="Wortman J."/>
            <person name="Dyer P.S."/>
            <person name="Grigoriev I.V."/>
        </authorList>
    </citation>
    <scope>NUCLEOTIDE SEQUENCE [LARGE SCALE GENOMIC DNA]</scope>
    <source>
        <strain evidence="4">CBS 593.65</strain>
    </source>
</reference>
<evidence type="ECO:0000256" key="2">
    <source>
        <dbReference type="SAM" id="Phobius"/>
    </source>
</evidence>
<dbReference type="GeneID" id="63767384"/>
<dbReference type="AlphaFoldDB" id="A0A1L9TXI0"/>
<keyword evidence="2" id="KW-1133">Transmembrane helix</keyword>
<dbReference type="VEuPathDB" id="FungiDB:ASPSYDRAFT_84178"/>
<feature type="region of interest" description="Disordered" evidence="1">
    <location>
        <begin position="160"/>
        <end position="182"/>
    </location>
</feature>
<feature type="compositionally biased region" description="Basic and acidic residues" evidence="1">
    <location>
        <begin position="160"/>
        <end position="169"/>
    </location>
</feature>
<keyword evidence="2" id="KW-0812">Transmembrane</keyword>
<keyword evidence="4" id="KW-1185">Reference proteome</keyword>
<keyword evidence="2" id="KW-0472">Membrane</keyword>
<evidence type="ECO:0000313" key="3">
    <source>
        <dbReference type="EMBL" id="OJJ64154.1"/>
    </source>
</evidence>
<sequence>MPRWYSREERTTKIGMALRKVFPASMASTGILGLYDSAYICVTVFGRYKIVDSKGAPLLPGEYLADPAYDTELKLLQLVLNIVKGSLEDIVANTFDFVASLHRYCADRRAWEVKLVKNLGREGLIVMTTDEIKRIEDWRREADRVPPGNDIYDWYREDPTTLEHPHEPTHGITRSTEGDESRPPLVTDIVAAVHRLKRRLKTLEAPQQPEQLLIEFNDCDSNSNGASHEEKPHFIPPPGPDAAERFYHWCLERHGRWARKGAFSSATCHEIYQLACLDEVKNFKDLKSLPRGNHGLISELTGHTELNLYRNPWGLPAHSLYDAMKGAHLDDQYFTVPAREFLIDLESWYFRQHKEIKEHLQTMDLLGWSLGANLSSRRSKLLCLPVGGTALAG</sequence>
<dbReference type="Proteomes" id="UP000184356">
    <property type="component" value="Unassembled WGS sequence"/>
</dbReference>
<accession>A0A1L9TXI0</accession>